<name>A0ABN9ABI0_9NEOB</name>
<organism evidence="1 2">
    <name type="scientific">Staurois parvus</name>
    <dbReference type="NCBI Taxonomy" id="386267"/>
    <lineage>
        <taxon>Eukaryota</taxon>
        <taxon>Metazoa</taxon>
        <taxon>Chordata</taxon>
        <taxon>Craniata</taxon>
        <taxon>Vertebrata</taxon>
        <taxon>Euteleostomi</taxon>
        <taxon>Amphibia</taxon>
        <taxon>Batrachia</taxon>
        <taxon>Anura</taxon>
        <taxon>Neobatrachia</taxon>
        <taxon>Ranoidea</taxon>
        <taxon>Ranidae</taxon>
        <taxon>Staurois</taxon>
    </lineage>
</organism>
<proteinExistence type="predicted"/>
<keyword evidence="2" id="KW-1185">Reference proteome</keyword>
<reference evidence="1" key="1">
    <citation type="submission" date="2023-05" db="EMBL/GenBank/DDBJ databases">
        <authorList>
            <person name="Stuckert A."/>
        </authorList>
    </citation>
    <scope>NUCLEOTIDE SEQUENCE</scope>
</reference>
<accession>A0ABN9ABI0</accession>
<comment type="caution">
    <text evidence="1">The sequence shown here is derived from an EMBL/GenBank/DDBJ whole genome shotgun (WGS) entry which is preliminary data.</text>
</comment>
<gene>
    <name evidence="1" type="ORF">SPARVUS_LOCUS360202</name>
</gene>
<sequence>LVWLKKDKSPSSSTFNHLPSGCCISTASLPPSCARSLGARSSTRSGARCVLRTQWNTDLCTGPLCESPDHVITDWPISDHMQSSKQDVTSDIITYYV</sequence>
<dbReference type="EMBL" id="CATNWA010000127">
    <property type="protein sequence ID" value="CAI9533372.1"/>
    <property type="molecule type" value="Genomic_DNA"/>
</dbReference>
<evidence type="ECO:0000313" key="1">
    <source>
        <dbReference type="EMBL" id="CAI9533372.1"/>
    </source>
</evidence>
<evidence type="ECO:0000313" key="2">
    <source>
        <dbReference type="Proteomes" id="UP001162483"/>
    </source>
</evidence>
<dbReference type="Proteomes" id="UP001162483">
    <property type="component" value="Unassembled WGS sequence"/>
</dbReference>
<feature type="non-terminal residue" evidence="1">
    <location>
        <position position="1"/>
    </location>
</feature>
<protein>
    <submittedName>
        <fullName evidence="1">Uncharacterized protein</fullName>
    </submittedName>
</protein>